<evidence type="ECO:0000256" key="1">
    <source>
        <dbReference type="SAM" id="MobiDB-lite"/>
    </source>
</evidence>
<feature type="region of interest" description="Disordered" evidence="1">
    <location>
        <begin position="15"/>
        <end position="56"/>
    </location>
</feature>
<dbReference type="EMBL" id="GL732528">
    <property type="protein sequence ID" value="EFX87436.1"/>
    <property type="molecule type" value="Genomic_DNA"/>
</dbReference>
<accession>E9G0A3</accession>
<name>E9G0A3_DAPPU</name>
<dbReference type="InParanoid" id="E9G0A3"/>
<proteinExistence type="predicted"/>
<organism evidence="2 3">
    <name type="scientific">Daphnia pulex</name>
    <name type="common">Water flea</name>
    <dbReference type="NCBI Taxonomy" id="6669"/>
    <lineage>
        <taxon>Eukaryota</taxon>
        <taxon>Metazoa</taxon>
        <taxon>Ecdysozoa</taxon>
        <taxon>Arthropoda</taxon>
        <taxon>Crustacea</taxon>
        <taxon>Branchiopoda</taxon>
        <taxon>Diplostraca</taxon>
        <taxon>Cladocera</taxon>
        <taxon>Anomopoda</taxon>
        <taxon>Daphniidae</taxon>
        <taxon>Daphnia</taxon>
    </lineage>
</organism>
<evidence type="ECO:0000313" key="2">
    <source>
        <dbReference type="EMBL" id="EFX87436.1"/>
    </source>
</evidence>
<protein>
    <submittedName>
        <fullName evidence="2">Uncharacterized protein</fullName>
    </submittedName>
</protein>
<dbReference type="KEGG" id="dpx:DAPPUDRAFT_235601"/>
<feature type="compositionally biased region" description="Gly residues" evidence="1">
    <location>
        <begin position="40"/>
        <end position="50"/>
    </location>
</feature>
<reference evidence="2 3" key="1">
    <citation type="journal article" date="2011" name="Science">
        <title>The ecoresponsive genome of Daphnia pulex.</title>
        <authorList>
            <person name="Colbourne J.K."/>
            <person name="Pfrender M.E."/>
            <person name="Gilbert D."/>
            <person name="Thomas W.K."/>
            <person name="Tucker A."/>
            <person name="Oakley T.H."/>
            <person name="Tokishita S."/>
            <person name="Aerts A."/>
            <person name="Arnold G.J."/>
            <person name="Basu M.K."/>
            <person name="Bauer D.J."/>
            <person name="Caceres C.E."/>
            <person name="Carmel L."/>
            <person name="Casola C."/>
            <person name="Choi J.H."/>
            <person name="Detter J.C."/>
            <person name="Dong Q."/>
            <person name="Dusheyko S."/>
            <person name="Eads B.D."/>
            <person name="Frohlich T."/>
            <person name="Geiler-Samerotte K.A."/>
            <person name="Gerlach D."/>
            <person name="Hatcher P."/>
            <person name="Jogdeo S."/>
            <person name="Krijgsveld J."/>
            <person name="Kriventseva E.V."/>
            <person name="Kultz D."/>
            <person name="Laforsch C."/>
            <person name="Lindquist E."/>
            <person name="Lopez J."/>
            <person name="Manak J.R."/>
            <person name="Muller J."/>
            <person name="Pangilinan J."/>
            <person name="Patwardhan R.P."/>
            <person name="Pitluck S."/>
            <person name="Pritham E.J."/>
            <person name="Rechtsteiner A."/>
            <person name="Rho M."/>
            <person name="Rogozin I.B."/>
            <person name="Sakarya O."/>
            <person name="Salamov A."/>
            <person name="Schaack S."/>
            <person name="Shapiro H."/>
            <person name="Shiga Y."/>
            <person name="Skalitzky C."/>
            <person name="Smith Z."/>
            <person name="Souvorov A."/>
            <person name="Sung W."/>
            <person name="Tang Z."/>
            <person name="Tsuchiya D."/>
            <person name="Tu H."/>
            <person name="Vos H."/>
            <person name="Wang M."/>
            <person name="Wolf Y.I."/>
            <person name="Yamagata H."/>
            <person name="Yamada T."/>
            <person name="Ye Y."/>
            <person name="Shaw J.R."/>
            <person name="Andrews J."/>
            <person name="Crease T.J."/>
            <person name="Tang H."/>
            <person name="Lucas S.M."/>
            <person name="Robertson H.M."/>
            <person name="Bork P."/>
            <person name="Koonin E.V."/>
            <person name="Zdobnov E.M."/>
            <person name="Grigoriev I.V."/>
            <person name="Lynch M."/>
            <person name="Boore J.L."/>
        </authorList>
    </citation>
    <scope>NUCLEOTIDE SEQUENCE [LARGE SCALE GENOMIC DNA]</scope>
</reference>
<sequence>MVVVVIECGRSRAEQKPLRGHIHQSGLGISDSDESVSGGSVCGSGGGGGSAKTDCS</sequence>
<evidence type="ECO:0000313" key="3">
    <source>
        <dbReference type="Proteomes" id="UP000000305"/>
    </source>
</evidence>
<dbReference type="AlphaFoldDB" id="E9G0A3"/>
<dbReference type="HOGENOM" id="CLU_3016320_0_0_1"/>
<gene>
    <name evidence="2" type="ORF">DAPPUDRAFT_235601</name>
</gene>
<keyword evidence="3" id="KW-1185">Reference proteome</keyword>
<dbReference type="Proteomes" id="UP000000305">
    <property type="component" value="Unassembled WGS sequence"/>
</dbReference>